<comment type="subcellular location">
    <subcellularLocation>
        <location evidence="2">Membrane</location>
    </subcellularLocation>
</comment>
<evidence type="ECO:0000313" key="18">
    <source>
        <dbReference type="Proteomes" id="UP000460715"/>
    </source>
</evidence>
<dbReference type="SMART" id="SM00304">
    <property type="entry name" value="HAMP"/>
    <property type="match status" value="1"/>
</dbReference>
<keyword evidence="14" id="KW-1133">Transmembrane helix</keyword>
<dbReference type="InterPro" id="IPR035965">
    <property type="entry name" value="PAS-like_dom_sf"/>
</dbReference>
<keyword evidence="9" id="KW-0547">Nucleotide-binding</keyword>
<keyword evidence="4" id="KW-0600">Photoreceptor protein</keyword>
<keyword evidence="11" id="KW-0067">ATP-binding</keyword>
<dbReference type="EMBL" id="SNVJ01000011">
    <property type="protein sequence ID" value="MXP64333.1"/>
    <property type="molecule type" value="Genomic_DNA"/>
</dbReference>
<proteinExistence type="predicted"/>
<keyword evidence="5" id="KW-0597">Phosphoprotein</keyword>
<dbReference type="InterPro" id="IPR001610">
    <property type="entry name" value="PAC"/>
</dbReference>
<evidence type="ECO:0000256" key="6">
    <source>
        <dbReference type="ARBA" id="ARBA00022606"/>
    </source>
</evidence>
<dbReference type="PANTHER" id="PTHR41523">
    <property type="entry name" value="TWO-COMPONENT SYSTEM SENSOR PROTEIN"/>
    <property type="match status" value="1"/>
</dbReference>
<keyword evidence="6" id="KW-0716">Sensory transduction</keyword>
<keyword evidence="14" id="KW-0812">Transmembrane</keyword>
<keyword evidence="13" id="KW-0675">Receptor</keyword>
<dbReference type="SMART" id="SM00911">
    <property type="entry name" value="HWE_HK"/>
    <property type="match status" value="1"/>
</dbReference>
<dbReference type="Pfam" id="PF07536">
    <property type="entry name" value="HWE_HK"/>
    <property type="match status" value="1"/>
</dbReference>
<dbReference type="OrthoDB" id="341208at2"/>
<evidence type="ECO:0000259" key="15">
    <source>
        <dbReference type="PROSITE" id="PS50113"/>
    </source>
</evidence>
<dbReference type="Gene3D" id="3.30.565.10">
    <property type="entry name" value="Histidine kinase-like ATPase, C-terminal domain"/>
    <property type="match status" value="1"/>
</dbReference>
<dbReference type="GO" id="GO:0005524">
    <property type="term" value="F:ATP binding"/>
    <property type="evidence" value="ECO:0007669"/>
    <property type="project" value="UniProtKB-KW"/>
</dbReference>
<dbReference type="Gene3D" id="3.30.450.20">
    <property type="entry name" value="PAS domain"/>
    <property type="match status" value="1"/>
</dbReference>
<evidence type="ECO:0000256" key="7">
    <source>
        <dbReference type="ARBA" id="ARBA00022679"/>
    </source>
</evidence>
<keyword evidence="7" id="KW-0808">Transferase</keyword>
<evidence type="ECO:0000256" key="1">
    <source>
        <dbReference type="ARBA" id="ARBA00000085"/>
    </source>
</evidence>
<evidence type="ECO:0000256" key="13">
    <source>
        <dbReference type="ARBA" id="ARBA00023170"/>
    </source>
</evidence>
<evidence type="ECO:0000256" key="10">
    <source>
        <dbReference type="ARBA" id="ARBA00022777"/>
    </source>
</evidence>
<dbReference type="InterPro" id="IPR000700">
    <property type="entry name" value="PAS-assoc_C"/>
</dbReference>
<dbReference type="InterPro" id="IPR011102">
    <property type="entry name" value="Sig_transdc_His_kinase_HWE"/>
</dbReference>
<keyword evidence="10" id="KW-0418">Kinase</keyword>
<dbReference type="PROSITE" id="PS50885">
    <property type="entry name" value="HAMP"/>
    <property type="match status" value="1"/>
</dbReference>
<dbReference type="Gene3D" id="6.10.340.10">
    <property type="match status" value="1"/>
</dbReference>
<evidence type="ECO:0000256" key="3">
    <source>
        <dbReference type="ARBA" id="ARBA00012438"/>
    </source>
</evidence>
<dbReference type="EC" id="2.7.13.3" evidence="3"/>
<feature type="transmembrane region" description="Helical" evidence="14">
    <location>
        <begin position="294"/>
        <end position="316"/>
    </location>
</feature>
<keyword evidence="8" id="KW-0677">Repeat</keyword>
<dbReference type="AlphaFoldDB" id="A0A845B9N8"/>
<dbReference type="Pfam" id="PF08447">
    <property type="entry name" value="PAS_3"/>
    <property type="match status" value="1"/>
</dbReference>
<dbReference type="SUPFAM" id="SSF55785">
    <property type="entry name" value="PYP-like sensor domain (PAS domain)"/>
    <property type="match status" value="1"/>
</dbReference>
<keyword evidence="12" id="KW-0157">Chromophore</keyword>
<evidence type="ECO:0000256" key="5">
    <source>
        <dbReference type="ARBA" id="ARBA00022553"/>
    </source>
</evidence>
<protein>
    <recommendedName>
        <fullName evidence="3">histidine kinase</fullName>
        <ecNumber evidence="3">2.7.13.3</ecNumber>
    </recommendedName>
</protein>
<dbReference type="GO" id="GO:0009881">
    <property type="term" value="F:photoreceptor activity"/>
    <property type="evidence" value="ECO:0007669"/>
    <property type="project" value="UniProtKB-KW"/>
</dbReference>
<dbReference type="InterPro" id="IPR003660">
    <property type="entry name" value="HAMP_dom"/>
</dbReference>
<evidence type="ECO:0000259" key="16">
    <source>
        <dbReference type="PROSITE" id="PS50885"/>
    </source>
</evidence>
<dbReference type="GO" id="GO:0016020">
    <property type="term" value="C:membrane"/>
    <property type="evidence" value="ECO:0007669"/>
    <property type="project" value="UniProtKB-SubCell"/>
</dbReference>
<evidence type="ECO:0000256" key="14">
    <source>
        <dbReference type="SAM" id="Phobius"/>
    </source>
</evidence>
<comment type="catalytic activity">
    <reaction evidence="1">
        <text>ATP + protein L-histidine = ADP + protein N-phospho-L-histidine.</text>
        <dbReference type="EC" id="2.7.13.3"/>
    </reaction>
</comment>
<dbReference type="Proteomes" id="UP000460715">
    <property type="component" value="Unassembled WGS sequence"/>
</dbReference>
<dbReference type="SMART" id="SM00086">
    <property type="entry name" value="PAC"/>
    <property type="match status" value="1"/>
</dbReference>
<evidence type="ECO:0000256" key="2">
    <source>
        <dbReference type="ARBA" id="ARBA00004370"/>
    </source>
</evidence>
<evidence type="ECO:0000256" key="11">
    <source>
        <dbReference type="ARBA" id="ARBA00022840"/>
    </source>
</evidence>
<sequence length="708" mass="76315">MKRLPAWLAVLTSSGFSGGHDSGGGIRGARGRRQWPLAAHLALLCMVLLLPVLLLSGGLGRLYLSTERNALRQEALSCARNIMTLVERDMEGQVAALQVLAASLPLESAGFPHLAALAREAGPALGGEVTLHRPGGVPALAPPVPVHSFAEARRNRSPTVSGLVQQAPGEPFLVVVTVPVLRNEEVAYLLSLNLNPERLLQRLREVRLPEGWMALLVDGQRHLMARSSRQQEFQGRLISEEAQEASSATSNFWSAHSFEGEPVLIASALSSPLGWRAGVLVPTRVAEGPLRRSLLLLGLGAGLLGTLALGLAIVFARRIARPVQRLVRAAHRLGRGEPVEPPPTSIEEVSAVGAAMAEASVTLRLREQALAESESRLARALEAAQVGTWEWEVPSGRLTGSVGREALYGLSEGSLPTHAAMEAVILSEDRPRLHQAVTAALDPAGPGHYDALFRVLWPDGQVRWLRRQGAVVERLPDGTPLRVSGVVMDVTAAREAALRERRLASEVDHRTRNVLSVVQSVLQMSRADNPARFVDAVKGRVTALARAHTLLANAQWLGIAFHDLAREAAGTCQAGGRIALQGPPLTIAPHAVQPLALLLHELVSNAAHHGALSEERGQVRLSWTRQRESLLFCWHERGGPPARQPARQGFGLRVVENTVRRQLGGTVEIHWEAEGLDCRLHFEATRLLQEGDLAAPPMLPPGLLPLRA</sequence>
<dbReference type="GO" id="GO:0007165">
    <property type="term" value="P:signal transduction"/>
    <property type="evidence" value="ECO:0007669"/>
    <property type="project" value="InterPro"/>
</dbReference>
<accession>A0A845B9N8</accession>
<dbReference type="Gene3D" id="2.10.70.100">
    <property type="match status" value="1"/>
</dbReference>
<dbReference type="PANTHER" id="PTHR41523:SF8">
    <property type="entry name" value="ETHYLENE RESPONSE SENSOR PROTEIN"/>
    <property type="match status" value="1"/>
</dbReference>
<evidence type="ECO:0000256" key="12">
    <source>
        <dbReference type="ARBA" id="ARBA00022991"/>
    </source>
</evidence>
<feature type="transmembrane region" description="Helical" evidence="14">
    <location>
        <begin position="41"/>
        <end position="64"/>
    </location>
</feature>
<evidence type="ECO:0000256" key="4">
    <source>
        <dbReference type="ARBA" id="ARBA00022543"/>
    </source>
</evidence>
<dbReference type="PROSITE" id="PS50113">
    <property type="entry name" value="PAC"/>
    <property type="match status" value="1"/>
</dbReference>
<evidence type="ECO:0000256" key="9">
    <source>
        <dbReference type="ARBA" id="ARBA00022741"/>
    </source>
</evidence>
<gene>
    <name evidence="17" type="ORF">E0493_13360</name>
</gene>
<organism evidence="17 18">
    <name type="scientific">Teichococcus coralli</name>
    <dbReference type="NCBI Taxonomy" id="2545983"/>
    <lineage>
        <taxon>Bacteria</taxon>
        <taxon>Pseudomonadati</taxon>
        <taxon>Pseudomonadota</taxon>
        <taxon>Alphaproteobacteria</taxon>
        <taxon>Acetobacterales</taxon>
        <taxon>Roseomonadaceae</taxon>
        <taxon>Roseomonas</taxon>
    </lineage>
</organism>
<feature type="domain" description="HAMP" evidence="16">
    <location>
        <begin position="317"/>
        <end position="368"/>
    </location>
</feature>
<dbReference type="CDD" id="cd18774">
    <property type="entry name" value="PDC2_HK_sensor"/>
    <property type="match status" value="1"/>
</dbReference>
<evidence type="ECO:0000256" key="8">
    <source>
        <dbReference type="ARBA" id="ARBA00022737"/>
    </source>
</evidence>
<keyword evidence="18" id="KW-1185">Reference proteome</keyword>
<evidence type="ECO:0000313" key="17">
    <source>
        <dbReference type="EMBL" id="MXP64333.1"/>
    </source>
</evidence>
<feature type="domain" description="PAC" evidence="15">
    <location>
        <begin position="449"/>
        <end position="502"/>
    </location>
</feature>
<dbReference type="GO" id="GO:0004673">
    <property type="term" value="F:protein histidine kinase activity"/>
    <property type="evidence" value="ECO:0007669"/>
    <property type="project" value="UniProtKB-EC"/>
</dbReference>
<reference evidence="17 18" key="1">
    <citation type="submission" date="2019-03" db="EMBL/GenBank/DDBJ databases">
        <title>Roseomonas sp. a novel Roseomonas species isolated from Sea whip Gorgonian.</title>
        <authorList>
            <person name="Li F."/>
            <person name="Pan X."/>
            <person name="Huang S."/>
            <person name="Li Z."/>
            <person name="Meng B."/>
        </authorList>
    </citation>
    <scope>NUCLEOTIDE SEQUENCE [LARGE SCALE GENOMIC DNA]</scope>
    <source>
        <strain evidence="17 18">M0104</strain>
    </source>
</reference>
<dbReference type="InterPro" id="IPR036890">
    <property type="entry name" value="HATPase_C_sf"/>
</dbReference>
<dbReference type="SUPFAM" id="SSF55874">
    <property type="entry name" value="ATPase domain of HSP90 chaperone/DNA topoisomerase II/histidine kinase"/>
    <property type="match status" value="1"/>
</dbReference>
<dbReference type="InterPro" id="IPR013655">
    <property type="entry name" value="PAS_fold_3"/>
</dbReference>
<dbReference type="RefSeq" id="WP_160937488.1">
    <property type="nucleotide sequence ID" value="NZ_SNVJ01000011.1"/>
</dbReference>
<comment type="caution">
    <text evidence="17">The sequence shown here is derived from an EMBL/GenBank/DDBJ whole genome shotgun (WGS) entry which is preliminary data.</text>
</comment>
<name>A0A845B9N8_9PROT</name>
<keyword evidence="14" id="KW-0472">Membrane</keyword>